<comment type="caution">
    <text evidence="2">The sequence shown here is derived from an EMBL/GenBank/DDBJ whole genome shotgun (WGS) entry which is preliminary data.</text>
</comment>
<evidence type="ECO:0000259" key="1">
    <source>
        <dbReference type="Pfam" id="PF24390"/>
    </source>
</evidence>
<keyword evidence="3" id="KW-1185">Reference proteome</keyword>
<dbReference type="RefSeq" id="WP_188746066.1">
    <property type="nucleotide sequence ID" value="NZ_BMIJ01000002.1"/>
</dbReference>
<evidence type="ECO:0000313" key="3">
    <source>
        <dbReference type="Proteomes" id="UP000629025"/>
    </source>
</evidence>
<dbReference type="EMBL" id="BMIJ01000002">
    <property type="protein sequence ID" value="GGB86450.1"/>
    <property type="molecule type" value="Genomic_DNA"/>
</dbReference>
<sequence>MSGYLELPNSVELYIDKIKKRCDSLIRSQIWNGIDRNKLNRWLSSFKNPEERYLAAFILDNLTFRSESQTKAMIFQIILRKIPQLLQEEEYFSKYRDKWPETLTKSGTPIRLVPVLRKNDGPYKSGQIVSREYITQVGVNKRIIISPDQIDKSIKDGAKLFIFIDDFLGTGNQFSEFYEENQKIIEVNNITTLYVPLAAHEYGVEKVKSKFPNLRLAASEILSENNGLFFSDNGMLPDNINTCDAAKALYLSISQSLLGTGFSMPLGYEDLSLTYGFNHATPNATLPLLWSDKIENHFLTRC</sequence>
<dbReference type="Pfam" id="PF24390">
    <property type="entry name" value="PRTase-CE"/>
    <property type="match status" value="1"/>
</dbReference>
<organism evidence="2 3">
    <name type="scientific">Marinobacterium zhoushanense</name>
    <dbReference type="NCBI Taxonomy" id="1679163"/>
    <lineage>
        <taxon>Bacteria</taxon>
        <taxon>Pseudomonadati</taxon>
        <taxon>Pseudomonadota</taxon>
        <taxon>Gammaproteobacteria</taxon>
        <taxon>Oceanospirillales</taxon>
        <taxon>Oceanospirillaceae</taxon>
        <taxon>Marinobacterium</taxon>
    </lineage>
</organism>
<name>A0ABQ1K711_9GAMM</name>
<accession>A0ABQ1K711</accession>
<protein>
    <recommendedName>
        <fullName evidence="1">PRTase-CE domain-containing protein</fullName>
    </recommendedName>
</protein>
<feature type="domain" description="PRTase-CE" evidence="1">
    <location>
        <begin position="40"/>
        <end position="293"/>
    </location>
</feature>
<evidence type="ECO:0000313" key="2">
    <source>
        <dbReference type="EMBL" id="GGB86450.1"/>
    </source>
</evidence>
<gene>
    <name evidence="2" type="ORF">GCM10011352_10440</name>
</gene>
<dbReference type="Proteomes" id="UP000629025">
    <property type="component" value="Unassembled WGS sequence"/>
</dbReference>
<reference evidence="3" key="1">
    <citation type="journal article" date="2019" name="Int. J. Syst. Evol. Microbiol.">
        <title>The Global Catalogue of Microorganisms (GCM) 10K type strain sequencing project: providing services to taxonomists for standard genome sequencing and annotation.</title>
        <authorList>
            <consortium name="The Broad Institute Genomics Platform"/>
            <consortium name="The Broad Institute Genome Sequencing Center for Infectious Disease"/>
            <person name="Wu L."/>
            <person name="Ma J."/>
        </authorList>
    </citation>
    <scope>NUCLEOTIDE SEQUENCE [LARGE SCALE GENOMIC DNA]</scope>
    <source>
        <strain evidence="3">CGMCC 1.15341</strain>
    </source>
</reference>
<proteinExistence type="predicted"/>
<dbReference type="InterPro" id="IPR056920">
    <property type="entry name" value="PRTase-CE"/>
</dbReference>